<dbReference type="EMBL" id="CP002545">
    <property type="protein sequence ID" value="ADY53718.1"/>
    <property type="molecule type" value="Genomic_DNA"/>
</dbReference>
<dbReference type="RefSeq" id="WP_013634203.1">
    <property type="nucleotide sequence ID" value="NC_015177.1"/>
</dbReference>
<name>F0SB91_PSESL</name>
<evidence type="ECO:0000313" key="1">
    <source>
        <dbReference type="EMBL" id="ADY53718.1"/>
    </source>
</evidence>
<proteinExistence type="predicted"/>
<dbReference type="Pfam" id="PF13618">
    <property type="entry name" value="Gluconate_2-dh3"/>
    <property type="match status" value="1"/>
</dbReference>
<protein>
    <submittedName>
        <fullName evidence="1">Twin-arginine translocation pathway signal</fullName>
    </submittedName>
</protein>
<dbReference type="KEGG" id="psn:Pedsa_3182"/>
<accession>F0SB91</accession>
<dbReference type="AlphaFoldDB" id="F0SB91"/>
<organism evidence="1 2">
    <name type="scientific">Pseudopedobacter saltans (strain ATCC 51119 / DSM 12145 / JCM 21818 / CCUG 39354 / LMG 10337 / NBRC 100064 / NCIMB 13643)</name>
    <name type="common">Pedobacter saltans</name>
    <dbReference type="NCBI Taxonomy" id="762903"/>
    <lineage>
        <taxon>Bacteria</taxon>
        <taxon>Pseudomonadati</taxon>
        <taxon>Bacteroidota</taxon>
        <taxon>Sphingobacteriia</taxon>
        <taxon>Sphingobacteriales</taxon>
        <taxon>Sphingobacteriaceae</taxon>
        <taxon>Pseudopedobacter</taxon>
    </lineage>
</organism>
<dbReference type="HOGENOM" id="CLU_089930_0_1_10"/>
<evidence type="ECO:0000313" key="2">
    <source>
        <dbReference type="Proteomes" id="UP000000310"/>
    </source>
</evidence>
<sequence length="190" mass="21208">MKMNRRDALAAVGALLGTTFISEELFAVSKFGGQTALKTNDLFSAKDIQLLDEVADTIIPETKTPGAKAAKVGEFMALMITDCYTPNVRDNFIKGLTQINEESNTMFGKAFLSCSPEERKVLLIKLDKDQKENQRAKKPTHYFRLMKELTLLGYFTSEIGGTQQLTYEEVPGKYEGCISYKKGDPVYLNP</sequence>
<gene>
    <name evidence="1" type="ordered locus">Pedsa_3182</name>
</gene>
<dbReference type="STRING" id="762903.Pedsa_3182"/>
<reference evidence="1 2" key="1">
    <citation type="journal article" date="2011" name="Stand. Genomic Sci.">
        <title>Complete genome sequence of the gliding, heparinolytic Pedobacter saltans type strain (113).</title>
        <authorList>
            <person name="Liolios K."/>
            <person name="Sikorski J."/>
            <person name="Lu M."/>
            <person name="Nolan M."/>
            <person name="Lapidus A."/>
            <person name="Lucas S."/>
            <person name="Hammon N."/>
            <person name="Deshpande S."/>
            <person name="Cheng J.F."/>
            <person name="Tapia R."/>
            <person name="Han C."/>
            <person name="Goodwin L."/>
            <person name="Pitluck S."/>
            <person name="Huntemann M."/>
            <person name="Ivanova N."/>
            <person name="Pagani I."/>
            <person name="Mavromatis K."/>
            <person name="Ovchinikova G."/>
            <person name="Pati A."/>
            <person name="Chen A."/>
            <person name="Palaniappan K."/>
            <person name="Land M."/>
            <person name="Hauser L."/>
            <person name="Brambilla E.M."/>
            <person name="Kotsyurbenko O."/>
            <person name="Rohde M."/>
            <person name="Tindall B.J."/>
            <person name="Abt B."/>
            <person name="Goker M."/>
            <person name="Detter J.C."/>
            <person name="Woyke T."/>
            <person name="Bristow J."/>
            <person name="Eisen J.A."/>
            <person name="Markowitz V."/>
            <person name="Hugenholtz P."/>
            <person name="Klenk H.P."/>
            <person name="Kyrpides N.C."/>
        </authorList>
    </citation>
    <scope>NUCLEOTIDE SEQUENCE [LARGE SCALE GENOMIC DNA]</scope>
    <source>
        <strain evidence="2">ATCC 51119 / DSM 12145 / JCM 21818 / LMG 10337 / NBRC 100064 / NCIMB 13643</strain>
    </source>
</reference>
<reference evidence="2" key="2">
    <citation type="submission" date="2011-02" db="EMBL/GenBank/DDBJ databases">
        <title>The complete genome of Pedobacter saltans DSM 12145.</title>
        <authorList>
            <consortium name="US DOE Joint Genome Institute (JGI-PGF)"/>
            <person name="Lucas S."/>
            <person name="Copeland A."/>
            <person name="Lapidus A."/>
            <person name="Bruce D."/>
            <person name="Goodwin L."/>
            <person name="Pitluck S."/>
            <person name="Kyrpides N."/>
            <person name="Mavromatis K."/>
            <person name="Pagani I."/>
            <person name="Ivanova N."/>
            <person name="Ovchinnikova G."/>
            <person name="Lu M."/>
            <person name="Detter J.C."/>
            <person name="Han C."/>
            <person name="Land M."/>
            <person name="Hauser L."/>
            <person name="Markowitz V."/>
            <person name="Cheng J.-F."/>
            <person name="Hugenholtz P."/>
            <person name="Woyke T."/>
            <person name="Wu D."/>
            <person name="Tindall B."/>
            <person name="Pomrenke H.G."/>
            <person name="Brambilla E."/>
            <person name="Klenk H.-P."/>
            <person name="Eisen J.A."/>
        </authorList>
    </citation>
    <scope>NUCLEOTIDE SEQUENCE [LARGE SCALE GENOMIC DNA]</scope>
    <source>
        <strain evidence="2">ATCC 51119 / DSM 12145 / JCM 21818 / LMG 10337 / NBRC 100064 / NCIMB 13643</strain>
    </source>
</reference>
<dbReference type="InterPro" id="IPR027056">
    <property type="entry name" value="Gluconate_2DH_su3"/>
</dbReference>
<dbReference type="eggNOG" id="ENOG503134Z">
    <property type="taxonomic scope" value="Bacteria"/>
</dbReference>
<dbReference type="Proteomes" id="UP000000310">
    <property type="component" value="Chromosome"/>
</dbReference>
<keyword evidence="2" id="KW-1185">Reference proteome</keyword>